<feature type="non-terminal residue" evidence="2">
    <location>
        <position position="295"/>
    </location>
</feature>
<sequence>QELRQADCCCWAEAISPEDIINFQECCRRQEKKITYVPAIKSKIKHVFEGKKGKSRPSSASSSLSSGARRKVKELKERLEPSPAEEEEDEDDLEDDEAEAEDLSESDPDEDGDHEDGEDGDPDEEEEEGHDEEDEEREEDAEAEQSSEEEGDEASEEEDDKGEPVTLDKINKEGESKTGSAVAKPVRNSVTNKKDWDSFVRSKERFKVHQFFQQNKLECFNMWLDMGKSWDAVALKVKRTHEESHESQRGWVAKQGRVLKEEKGVEKATKIMASRKAAGLFYRDEDFPDDEDDPS</sequence>
<feature type="compositionally biased region" description="Acidic residues" evidence="1">
    <location>
        <begin position="83"/>
        <end position="161"/>
    </location>
</feature>
<proteinExistence type="predicted"/>
<evidence type="ECO:0000313" key="2">
    <source>
        <dbReference type="EMBL" id="CAK9080910.1"/>
    </source>
</evidence>
<feature type="compositionally biased region" description="Low complexity" evidence="1">
    <location>
        <begin position="56"/>
        <end position="67"/>
    </location>
</feature>
<dbReference type="Proteomes" id="UP001642464">
    <property type="component" value="Unassembled WGS sequence"/>
</dbReference>
<protein>
    <submittedName>
        <fullName evidence="2">Uncharacterized protein</fullName>
    </submittedName>
</protein>
<organism evidence="2 3">
    <name type="scientific">Durusdinium trenchii</name>
    <dbReference type="NCBI Taxonomy" id="1381693"/>
    <lineage>
        <taxon>Eukaryota</taxon>
        <taxon>Sar</taxon>
        <taxon>Alveolata</taxon>
        <taxon>Dinophyceae</taxon>
        <taxon>Suessiales</taxon>
        <taxon>Symbiodiniaceae</taxon>
        <taxon>Durusdinium</taxon>
    </lineage>
</organism>
<evidence type="ECO:0000256" key="1">
    <source>
        <dbReference type="SAM" id="MobiDB-lite"/>
    </source>
</evidence>
<feature type="region of interest" description="Disordered" evidence="1">
    <location>
        <begin position="47"/>
        <end position="194"/>
    </location>
</feature>
<feature type="non-terminal residue" evidence="2">
    <location>
        <position position="1"/>
    </location>
</feature>
<comment type="caution">
    <text evidence="2">The sequence shown here is derived from an EMBL/GenBank/DDBJ whole genome shotgun (WGS) entry which is preliminary data.</text>
</comment>
<dbReference type="EMBL" id="CAXAMM010038794">
    <property type="protein sequence ID" value="CAK9080910.1"/>
    <property type="molecule type" value="Genomic_DNA"/>
</dbReference>
<keyword evidence="3" id="KW-1185">Reference proteome</keyword>
<evidence type="ECO:0000313" key="3">
    <source>
        <dbReference type="Proteomes" id="UP001642464"/>
    </source>
</evidence>
<gene>
    <name evidence="2" type="ORF">SCF082_LOCUS38550</name>
</gene>
<accession>A0ABP0PY25</accession>
<reference evidence="2 3" key="1">
    <citation type="submission" date="2024-02" db="EMBL/GenBank/DDBJ databases">
        <authorList>
            <person name="Chen Y."/>
            <person name="Shah S."/>
            <person name="Dougan E. K."/>
            <person name="Thang M."/>
            <person name="Chan C."/>
        </authorList>
    </citation>
    <scope>NUCLEOTIDE SEQUENCE [LARGE SCALE GENOMIC DNA]</scope>
</reference>
<name>A0ABP0PY25_9DINO</name>